<organism evidence="1 2">
    <name type="scientific">Ciceribacter lividus</name>
    <dbReference type="NCBI Taxonomy" id="1197950"/>
    <lineage>
        <taxon>Bacteria</taxon>
        <taxon>Pseudomonadati</taxon>
        <taxon>Pseudomonadota</taxon>
        <taxon>Alphaproteobacteria</taxon>
        <taxon>Hyphomicrobiales</taxon>
        <taxon>Rhizobiaceae</taxon>
        <taxon>Ciceribacter</taxon>
    </lineage>
</organism>
<dbReference type="InterPro" id="IPR011473">
    <property type="entry name" value="DUF1579"/>
</dbReference>
<dbReference type="AlphaFoldDB" id="A0A6I7HLG3"/>
<gene>
    <name evidence="1" type="ORF">DFR48_110171</name>
</gene>
<dbReference type="EMBL" id="QPIX01000010">
    <property type="protein sequence ID" value="RCW21582.1"/>
    <property type="molecule type" value="Genomic_DNA"/>
</dbReference>
<keyword evidence="2" id="KW-1185">Reference proteome</keyword>
<dbReference type="Pfam" id="PF07617">
    <property type="entry name" value="DUF1579"/>
    <property type="match status" value="1"/>
</dbReference>
<name>A0A6I7HLG3_9HYPH</name>
<accession>A0A6I7HLG3</accession>
<protein>
    <submittedName>
        <fullName evidence="1">Uncharacterized protein DUF1579</fullName>
    </submittedName>
</protein>
<proteinExistence type="predicted"/>
<comment type="caution">
    <text evidence="1">The sequence shown here is derived from an EMBL/GenBank/DDBJ whole genome shotgun (WGS) entry which is preliminary data.</text>
</comment>
<reference evidence="1 2" key="1">
    <citation type="submission" date="2018-07" db="EMBL/GenBank/DDBJ databases">
        <title>Genomic Encyclopedia of Type Strains, Phase IV (KMG-IV): sequencing the most valuable type-strain genomes for metagenomic binning, comparative biology and taxonomic classification.</title>
        <authorList>
            <person name="Goeker M."/>
        </authorList>
    </citation>
    <scope>NUCLEOTIDE SEQUENCE [LARGE SCALE GENOMIC DNA]</scope>
    <source>
        <strain evidence="1 2">DSM 25528</strain>
    </source>
</reference>
<sequence>MMEFAVPQQEHHFLQRLLGDWVVTSATGNEDCGPDSPDDRWTETVRSLDGLWYVAEGRGKMPGGRPGSVLMTLGYDPQAGHYVGSWVGSMMTKLWVYKGWIEPDGKTLTLEAEGPDFADPSKTAIYHDAITFLDDNHRRFAGSVRQPDGSFHTFMTSEMQRQS</sequence>
<evidence type="ECO:0000313" key="1">
    <source>
        <dbReference type="EMBL" id="RCW21582.1"/>
    </source>
</evidence>
<dbReference type="Proteomes" id="UP000252582">
    <property type="component" value="Unassembled WGS sequence"/>
</dbReference>
<evidence type="ECO:0000313" key="2">
    <source>
        <dbReference type="Proteomes" id="UP000252582"/>
    </source>
</evidence>